<evidence type="ECO:0000313" key="3">
    <source>
        <dbReference type="Proteomes" id="UP000249499"/>
    </source>
</evidence>
<evidence type="ECO:0008006" key="4">
    <source>
        <dbReference type="Google" id="ProtNLM"/>
    </source>
</evidence>
<protein>
    <recommendedName>
        <fullName evidence="4">Lipoprotein</fullName>
    </recommendedName>
</protein>
<dbReference type="RefSeq" id="WP_111217817.1">
    <property type="nucleotide sequence ID" value="NZ_CP117255.1"/>
</dbReference>
<reference evidence="2 3" key="1">
    <citation type="journal article" date="2018" name="Sci. Rep.">
        <title>Rhizobium tumorigenes sp. nov., a novel plant tumorigenic bacterium isolated from cane gall tumors on thornless blackberry.</title>
        <authorList>
            <person name="Kuzmanovi N."/>
            <person name="Smalla K."/>
            <person name="Gronow S."/>
            <person name="PuBawska J."/>
        </authorList>
    </citation>
    <scope>NUCLEOTIDE SEQUENCE [LARGE SCALE GENOMIC DNA]</scope>
    <source>
        <strain evidence="2 3">1078</strain>
    </source>
</reference>
<dbReference type="KEGG" id="rtu:PR017_02510"/>
<keyword evidence="1" id="KW-0732">Signal</keyword>
<dbReference type="PROSITE" id="PS51257">
    <property type="entry name" value="PROKAR_LIPOPROTEIN"/>
    <property type="match status" value="1"/>
</dbReference>
<evidence type="ECO:0000313" key="2">
    <source>
        <dbReference type="EMBL" id="WFR96044.1"/>
    </source>
</evidence>
<dbReference type="EMBL" id="CP117255">
    <property type="protein sequence ID" value="WFR96044.1"/>
    <property type="molecule type" value="Genomic_DNA"/>
</dbReference>
<organism evidence="2 3">
    <name type="scientific">Rhizobium tumorigenes</name>
    <dbReference type="NCBI Taxonomy" id="2041385"/>
    <lineage>
        <taxon>Bacteria</taxon>
        <taxon>Pseudomonadati</taxon>
        <taxon>Pseudomonadota</taxon>
        <taxon>Alphaproteobacteria</taxon>
        <taxon>Hyphomicrobiales</taxon>
        <taxon>Rhizobiaceae</taxon>
        <taxon>Rhizobium/Agrobacterium group</taxon>
        <taxon>Rhizobium</taxon>
    </lineage>
</organism>
<sequence>MSGRASRLLLAVSLTAALSGCSSLGLGSKDSKDPATQISVAPEGTASATPATQPVGQAYVAGKCPQIVIRDEGAIYKTYAKGAKDDASQLAYQASLVQGTRQCTTDGTALNMTIVVQGRIVAGPMGGSGSVNLPIKVSVMDGQTVLYSDTTNYQASIPAGEGAAQFLYTDNKIHVTGGAAGFVSVYVSFEQSPAAPTKTARTVRKRK</sequence>
<reference evidence="3" key="2">
    <citation type="journal article" date="2023" name="MicrobiologyOpen">
        <title>Genomics of the tumorigenes clade of the family Rhizobiaceae and description of Rhizobium rhododendri sp. nov.</title>
        <authorList>
            <person name="Kuzmanovic N."/>
            <person name="diCenzo G.C."/>
            <person name="Bunk B."/>
            <person name="Sproeer C."/>
            <person name="Fruehling A."/>
            <person name="Neumann-Schaal M."/>
            <person name="Overmann J."/>
            <person name="Smalla K."/>
        </authorList>
    </citation>
    <scope>NUCLEOTIDE SEQUENCE [LARGE SCALE GENOMIC DNA]</scope>
    <source>
        <strain evidence="3">1078</strain>
    </source>
</reference>
<name>A0AAF1K593_9HYPH</name>
<gene>
    <name evidence="2" type="ORF">PR017_02510</name>
</gene>
<keyword evidence="3" id="KW-1185">Reference proteome</keyword>
<dbReference type="AlphaFoldDB" id="A0AAF1K593"/>
<accession>A0AAF1K593</accession>
<evidence type="ECO:0000256" key="1">
    <source>
        <dbReference type="SAM" id="SignalP"/>
    </source>
</evidence>
<dbReference type="Proteomes" id="UP000249499">
    <property type="component" value="Chromosome"/>
</dbReference>
<feature type="chain" id="PRO_5042235588" description="Lipoprotein" evidence="1">
    <location>
        <begin position="17"/>
        <end position="207"/>
    </location>
</feature>
<feature type="signal peptide" evidence="1">
    <location>
        <begin position="1"/>
        <end position="16"/>
    </location>
</feature>
<proteinExistence type="predicted"/>